<keyword evidence="2 4" id="KW-1133">Transmembrane helix</keyword>
<reference evidence="6 7" key="1">
    <citation type="submission" date="2024-06" db="EMBL/GenBank/DDBJ databases">
        <title>Genomic Encyclopedia of Type Strains, Phase IV (KMG-IV): sequencing the most valuable type-strain genomes for metagenomic binning, comparative biology and taxonomic classification.</title>
        <authorList>
            <person name="Goeker M."/>
        </authorList>
    </citation>
    <scope>NUCLEOTIDE SEQUENCE [LARGE SCALE GENOMIC DNA]</scope>
    <source>
        <strain evidence="6 7">DSM 29780</strain>
    </source>
</reference>
<dbReference type="PROSITE" id="PS50850">
    <property type="entry name" value="MFS"/>
    <property type="match status" value="1"/>
</dbReference>
<protein>
    <submittedName>
        <fullName evidence="6">MFS family arabinose efflux permease</fullName>
    </submittedName>
</protein>
<feature type="transmembrane region" description="Helical" evidence="4">
    <location>
        <begin position="306"/>
        <end position="326"/>
    </location>
</feature>
<gene>
    <name evidence="6" type="ORF">ABID16_003723</name>
</gene>
<comment type="caution">
    <text evidence="6">The sequence shown here is derived from an EMBL/GenBank/DDBJ whole genome shotgun (WGS) entry which is preliminary data.</text>
</comment>
<dbReference type="InterPro" id="IPR050327">
    <property type="entry name" value="Proton-linked_MCT"/>
</dbReference>
<dbReference type="PANTHER" id="PTHR11360">
    <property type="entry name" value="MONOCARBOXYLATE TRANSPORTER"/>
    <property type="match status" value="1"/>
</dbReference>
<feature type="transmembrane region" description="Helical" evidence="4">
    <location>
        <begin position="79"/>
        <end position="98"/>
    </location>
</feature>
<dbReference type="RefSeq" id="WP_354557858.1">
    <property type="nucleotide sequence ID" value="NZ_JBEPMB010000007.1"/>
</dbReference>
<feature type="transmembrane region" description="Helical" evidence="4">
    <location>
        <begin position="138"/>
        <end position="156"/>
    </location>
</feature>
<evidence type="ECO:0000313" key="6">
    <source>
        <dbReference type="EMBL" id="MET3615379.1"/>
    </source>
</evidence>
<dbReference type="InterPro" id="IPR011701">
    <property type="entry name" value="MFS"/>
</dbReference>
<organism evidence="6 7">
    <name type="scientific">Rhizobium aquaticum</name>
    <dbReference type="NCBI Taxonomy" id="1549636"/>
    <lineage>
        <taxon>Bacteria</taxon>
        <taxon>Pseudomonadati</taxon>
        <taxon>Pseudomonadota</taxon>
        <taxon>Alphaproteobacteria</taxon>
        <taxon>Hyphomicrobiales</taxon>
        <taxon>Rhizobiaceae</taxon>
        <taxon>Rhizobium/Agrobacterium group</taxon>
        <taxon>Rhizobium</taxon>
    </lineage>
</organism>
<evidence type="ECO:0000256" key="1">
    <source>
        <dbReference type="ARBA" id="ARBA00022692"/>
    </source>
</evidence>
<dbReference type="Gene3D" id="1.20.1250.20">
    <property type="entry name" value="MFS general substrate transporter like domains"/>
    <property type="match status" value="1"/>
</dbReference>
<keyword evidence="1 4" id="KW-0812">Transmembrane</keyword>
<feature type="transmembrane region" description="Helical" evidence="4">
    <location>
        <begin position="279"/>
        <end position="300"/>
    </location>
</feature>
<name>A0ABV2J6D5_9HYPH</name>
<keyword evidence="3 4" id="KW-0472">Membrane</keyword>
<dbReference type="PANTHER" id="PTHR11360:SF308">
    <property type="entry name" value="BLL3089 PROTEIN"/>
    <property type="match status" value="1"/>
</dbReference>
<dbReference type="InterPro" id="IPR036259">
    <property type="entry name" value="MFS_trans_sf"/>
</dbReference>
<feature type="transmembrane region" description="Helical" evidence="4">
    <location>
        <begin position="219"/>
        <end position="239"/>
    </location>
</feature>
<evidence type="ECO:0000256" key="3">
    <source>
        <dbReference type="ARBA" id="ARBA00023136"/>
    </source>
</evidence>
<sequence length="400" mass="40866">MTQASTRRSLAIVAALGLTQIVGYGTLYYSFSILAPAMAADVGLSREAVFGTFSAALLAGGFAAPFMGGWMDRFGAARMMALGSVCCTVLLSLCAVSPTGWLFGLAVILTQIATGLVTYQAAFAALVQHGPQSATRNITYLTLIAGFASSIFWPITTTLAAHFGWREIYLIFAGLNLALCLPVHLVLARGRARAMETVSGSLGAVPVEGALSPWLRRRAMLVVSLAFALSGFALSSLLVHMVPMLGAMGLGAAAVTVSALFGPAQVASRLVNMIFGARLSPTGLAIFSTALIALGGVLLAVTQGHVAGAVVFALSVGMGSGIGSIAQGSVPLHLFGSQGYGAIAGRMTAVRLVASAAAPAFFALAMERLGIPVSLLLNAAIGALGMIGFALVGRWVRQGG</sequence>
<dbReference type="EMBL" id="JBEPMB010000007">
    <property type="protein sequence ID" value="MET3615379.1"/>
    <property type="molecule type" value="Genomic_DNA"/>
</dbReference>
<dbReference type="Pfam" id="PF07690">
    <property type="entry name" value="MFS_1"/>
    <property type="match status" value="1"/>
</dbReference>
<feature type="transmembrane region" description="Helical" evidence="4">
    <location>
        <begin position="168"/>
        <end position="187"/>
    </location>
</feature>
<feature type="transmembrane region" description="Helical" evidence="4">
    <location>
        <begin position="347"/>
        <end position="365"/>
    </location>
</feature>
<evidence type="ECO:0000313" key="7">
    <source>
        <dbReference type="Proteomes" id="UP001549047"/>
    </source>
</evidence>
<feature type="transmembrane region" description="Helical" evidence="4">
    <location>
        <begin position="104"/>
        <end position="126"/>
    </location>
</feature>
<feature type="domain" description="Major facilitator superfamily (MFS) profile" evidence="5">
    <location>
        <begin position="9"/>
        <end position="397"/>
    </location>
</feature>
<evidence type="ECO:0000256" key="4">
    <source>
        <dbReference type="SAM" id="Phobius"/>
    </source>
</evidence>
<dbReference type="SUPFAM" id="SSF103473">
    <property type="entry name" value="MFS general substrate transporter"/>
    <property type="match status" value="1"/>
</dbReference>
<proteinExistence type="predicted"/>
<keyword evidence="7" id="KW-1185">Reference proteome</keyword>
<feature type="transmembrane region" description="Helical" evidence="4">
    <location>
        <begin position="371"/>
        <end position="392"/>
    </location>
</feature>
<dbReference type="Proteomes" id="UP001549047">
    <property type="component" value="Unassembled WGS sequence"/>
</dbReference>
<dbReference type="InterPro" id="IPR020846">
    <property type="entry name" value="MFS_dom"/>
</dbReference>
<feature type="transmembrane region" description="Helical" evidence="4">
    <location>
        <begin position="49"/>
        <end position="67"/>
    </location>
</feature>
<evidence type="ECO:0000256" key="2">
    <source>
        <dbReference type="ARBA" id="ARBA00022989"/>
    </source>
</evidence>
<dbReference type="NCBIfam" id="NF033733">
    <property type="entry name" value="MFS_ArsK"/>
    <property type="match status" value="1"/>
</dbReference>
<evidence type="ECO:0000259" key="5">
    <source>
        <dbReference type="PROSITE" id="PS50850"/>
    </source>
</evidence>
<accession>A0ABV2J6D5</accession>